<evidence type="ECO:0000313" key="4">
    <source>
        <dbReference type="Proteomes" id="UP000235916"/>
    </source>
</evidence>
<dbReference type="OrthoDB" id="9046380at2"/>
<feature type="compositionally biased region" description="Polar residues" evidence="1">
    <location>
        <begin position="500"/>
        <end position="512"/>
    </location>
</feature>
<keyword evidence="4" id="KW-1185">Reference proteome</keyword>
<comment type="caution">
    <text evidence="3">The sequence shown here is derived from an EMBL/GenBank/DDBJ whole genome shotgun (WGS) entry which is preliminary data.</text>
</comment>
<evidence type="ECO:0000259" key="2">
    <source>
        <dbReference type="Pfam" id="PF15611"/>
    </source>
</evidence>
<feature type="region of interest" description="Disordered" evidence="1">
    <location>
        <begin position="500"/>
        <end position="526"/>
    </location>
</feature>
<name>A0A2N8KV94_9BURK</name>
<protein>
    <recommendedName>
        <fullName evidence="2">Zorya protein ZorC EH domain-containing protein</fullName>
    </recommendedName>
</protein>
<sequence>MSNSRSLGALKRALGTAMDPRLVFHAPVWGDPQVMSRALRDIRKDLVGAADAKPSADVMQAALARFYESQTLNNFTELKYVCYGVTVPIGKHQVRLIDRRPLFSQVLSAVEELEAQPKQFRRCYQGLLSAYFGFSDSSSGEEEDAGPGNWRRLRGFLGTKFDGVRKGARQRGEPPAWLELLGQHRNLLGEDPCAPYAGALANGDTSGLRAVCEGLGIPSSSWVWDDALMAYVRLVCSGSDTAYKRGLPGVLDLVNDRIELRLPQRLATRATALTVARYSKCEDKPEHGGLRDTALEKVGNPWLARSAWDAEVRDEAARHMVEGWLKRRLITDFFELLAQDGGADLRRLKYWLKWEPKITDMWFILGADARRNPSPEFKALRSRMAGRDRVLTDSNVLNNAFVMCIGPLLVIEFGVTGNACYVFATNDFRTDLDQRQFSLNMLKQRVGATRLSHIGPWESKFDAELGNILKSMPASKSRLYVGPAPAEQAPSSTWPAAQQLRSSNQSVAQSAGSKVPDHELVPDSSGKKLSTFDAMQITSYCRTVGIAHQDLRDKGGSFWVLMRDPSLFKSFAAKLEAQGFRYAEGKGYWLKG</sequence>
<dbReference type="Proteomes" id="UP000235916">
    <property type="component" value="Unassembled WGS sequence"/>
</dbReference>
<feature type="domain" description="Zorya protein ZorC EH" evidence="2">
    <location>
        <begin position="34"/>
        <end position="446"/>
    </location>
</feature>
<reference evidence="3 4" key="1">
    <citation type="submission" date="2018-01" db="EMBL/GenBank/DDBJ databases">
        <title>Draft genome sequence of Paucibacter aquatile CR182 isolated from freshwater of the Nakdong River.</title>
        <authorList>
            <person name="Choi A."/>
            <person name="Chung E.J."/>
        </authorList>
    </citation>
    <scope>NUCLEOTIDE SEQUENCE [LARGE SCALE GENOMIC DNA]</scope>
    <source>
        <strain evidence="3 4">CR182</strain>
    </source>
</reference>
<proteinExistence type="predicted"/>
<evidence type="ECO:0000256" key="1">
    <source>
        <dbReference type="SAM" id="MobiDB-lite"/>
    </source>
</evidence>
<gene>
    <name evidence="3" type="ORF">C1O66_07435</name>
</gene>
<evidence type="ECO:0000313" key="3">
    <source>
        <dbReference type="EMBL" id="PND37375.1"/>
    </source>
</evidence>
<dbReference type="AlphaFoldDB" id="A0A2N8KV94"/>
<dbReference type="EMBL" id="POSP01000003">
    <property type="protein sequence ID" value="PND37375.1"/>
    <property type="molecule type" value="Genomic_DNA"/>
</dbReference>
<dbReference type="Pfam" id="PF15611">
    <property type="entry name" value="EH_Signature"/>
    <property type="match status" value="1"/>
</dbReference>
<dbReference type="InterPro" id="IPR028943">
    <property type="entry name" value="ZorC_EH_Signature_dom"/>
</dbReference>
<organism evidence="3 4">
    <name type="scientific">Kinneretia aquatilis</name>
    <dbReference type="NCBI Taxonomy" id="2070761"/>
    <lineage>
        <taxon>Bacteria</taxon>
        <taxon>Pseudomonadati</taxon>
        <taxon>Pseudomonadota</taxon>
        <taxon>Betaproteobacteria</taxon>
        <taxon>Burkholderiales</taxon>
        <taxon>Sphaerotilaceae</taxon>
        <taxon>Roseateles</taxon>
    </lineage>
</organism>
<accession>A0A2N8KV94</accession>